<dbReference type="KEGG" id="trs:Terro_3343"/>
<evidence type="ECO:0000259" key="1">
    <source>
        <dbReference type="Pfam" id="PF07978"/>
    </source>
</evidence>
<feature type="domain" description="NIPSNAP" evidence="1">
    <location>
        <begin position="133"/>
        <end position="236"/>
    </location>
</feature>
<dbReference type="Gene3D" id="3.30.70.100">
    <property type="match status" value="2"/>
</dbReference>
<dbReference type="InterPro" id="IPR012577">
    <property type="entry name" value="NIPSNAP"/>
</dbReference>
<organism evidence="2 3">
    <name type="scientific">Terriglobus roseus (strain DSM 18391 / NRRL B-41598 / KBS 63)</name>
    <dbReference type="NCBI Taxonomy" id="926566"/>
    <lineage>
        <taxon>Bacteria</taxon>
        <taxon>Pseudomonadati</taxon>
        <taxon>Acidobacteriota</taxon>
        <taxon>Terriglobia</taxon>
        <taxon>Terriglobales</taxon>
        <taxon>Acidobacteriaceae</taxon>
        <taxon>Terriglobus</taxon>
    </lineage>
</organism>
<reference evidence="2 3" key="1">
    <citation type="submission" date="2012-06" db="EMBL/GenBank/DDBJ databases">
        <title>Complete genome of Terriglobus roseus DSM 18391.</title>
        <authorList>
            <consortium name="US DOE Joint Genome Institute (JGI-PGF)"/>
            <person name="Lucas S."/>
            <person name="Copeland A."/>
            <person name="Lapidus A."/>
            <person name="Glavina del Rio T."/>
            <person name="Dalin E."/>
            <person name="Tice H."/>
            <person name="Bruce D."/>
            <person name="Goodwin L."/>
            <person name="Pitluck S."/>
            <person name="Peters L."/>
            <person name="Mikhailova N."/>
            <person name="Munk A.C.C."/>
            <person name="Kyrpides N."/>
            <person name="Mavromatis K."/>
            <person name="Ivanova N."/>
            <person name="Brettin T."/>
            <person name="Detter J.C."/>
            <person name="Han C."/>
            <person name="Larimer F."/>
            <person name="Land M."/>
            <person name="Hauser L."/>
            <person name="Markowitz V."/>
            <person name="Cheng J.-F."/>
            <person name="Hugenholtz P."/>
            <person name="Woyke T."/>
            <person name="Wu D."/>
            <person name="Brambilla E."/>
            <person name="Klenk H.-P."/>
            <person name="Eisen J.A."/>
        </authorList>
    </citation>
    <scope>NUCLEOTIDE SEQUENCE [LARGE SCALE GENOMIC DNA]</scope>
    <source>
        <strain evidence="3">DSM 18391 / NRRL B-41598 / KBS 63</strain>
    </source>
</reference>
<dbReference type="AlphaFoldDB" id="I3ZJZ2"/>
<dbReference type="STRING" id="926566.Terro_3343"/>
<evidence type="ECO:0000313" key="2">
    <source>
        <dbReference type="EMBL" id="AFL89560.1"/>
    </source>
</evidence>
<accession>I3ZJZ2</accession>
<dbReference type="SUPFAM" id="SSF54909">
    <property type="entry name" value="Dimeric alpha+beta barrel"/>
    <property type="match status" value="1"/>
</dbReference>
<dbReference type="Pfam" id="PF07978">
    <property type="entry name" value="NIPSNAP"/>
    <property type="match status" value="1"/>
</dbReference>
<dbReference type="eggNOG" id="ENOG502Z900">
    <property type="taxonomic scope" value="Bacteria"/>
</dbReference>
<keyword evidence="3" id="KW-1185">Reference proteome</keyword>
<sequence>MAQAPATTSREYYQLRRYELRNGPQTALVQDYFAHALIPALNRMGIDRVGTFKIDIGPETPTYYALIPSTSAETLLTLDMRLPDDAEFSKAAAAFWAAPASATAFQRSEVSMMGAFNGFPKLIAPKPTKRIFQLRTYESPSYAAHAKKVAMFEGGEIAIFQKSGLTPVFFGHNLAGTRLPSLTYMITFPDLPTLSANWSAFGSSPEWKELSHRPGNTDADIVNNITNLYLSPLASSQI</sequence>
<proteinExistence type="predicted"/>
<gene>
    <name evidence="2" type="ordered locus">Terro_3343</name>
</gene>
<dbReference type="InterPro" id="IPR011008">
    <property type="entry name" value="Dimeric_a/b-barrel"/>
</dbReference>
<protein>
    <recommendedName>
        <fullName evidence="1">NIPSNAP domain-containing protein</fullName>
    </recommendedName>
</protein>
<dbReference type="Proteomes" id="UP000006056">
    <property type="component" value="Chromosome"/>
</dbReference>
<name>I3ZJZ2_TERRK</name>
<dbReference type="HOGENOM" id="CLU_093116_0_0_0"/>
<evidence type="ECO:0000313" key="3">
    <source>
        <dbReference type="Proteomes" id="UP000006056"/>
    </source>
</evidence>
<dbReference type="EMBL" id="CP003379">
    <property type="protein sequence ID" value="AFL89560.1"/>
    <property type="molecule type" value="Genomic_DNA"/>
</dbReference>